<proteinExistence type="predicted"/>
<organism evidence="1 2">
    <name type="scientific">Croceicoccus naphthovorans</name>
    <dbReference type="NCBI Taxonomy" id="1348774"/>
    <lineage>
        <taxon>Bacteria</taxon>
        <taxon>Pseudomonadati</taxon>
        <taxon>Pseudomonadota</taxon>
        <taxon>Alphaproteobacteria</taxon>
        <taxon>Sphingomonadales</taxon>
        <taxon>Erythrobacteraceae</taxon>
        <taxon>Croceicoccus</taxon>
    </lineage>
</organism>
<evidence type="ECO:0000313" key="1">
    <source>
        <dbReference type="EMBL" id="AKM12030.1"/>
    </source>
</evidence>
<dbReference type="KEGG" id="cna:AB433_17960"/>
<geneLocation type="plasmid" evidence="1 2">
    <name>p1</name>
</geneLocation>
<dbReference type="AlphaFoldDB" id="A0A0G3XKK4"/>
<reference evidence="1 2" key="1">
    <citation type="submission" date="2015-06" db="EMBL/GenBank/DDBJ databases">
        <authorList>
            <person name="Zeng Y."/>
            <person name="Huang Y."/>
        </authorList>
    </citation>
    <scope>NUCLEOTIDE SEQUENCE [LARGE SCALE GENOMIC DNA]</scope>
    <source>
        <strain evidence="1 2">PQ-2</strain>
        <plasmid evidence="1 2">p1</plasmid>
    </source>
</reference>
<evidence type="ECO:0000313" key="2">
    <source>
        <dbReference type="Proteomes" id="UP000035287"/>
    </source>
</evidence>
<protein>
    <submittedName>
        <fullName evidence="1">Uncharacterized protein</fullName>
    </submittedName>
</protein>
<dbReference type="EMBL" id="CP011771">
    <property type="protein sequence ID" value="AKM12030.1"/>
    <property type="molecule type" value="Genomic_DNA"/>
</dbReference>
<dbReference type="Proteomes" id="UP000035287">
    <property type="component" value="Plasmid p1"/>
</dbReference>
<keyword evidence="1" id="KW-0614">Plasmid</keyword>
<name>A0A0G3XKK4_9SPHN</name>
<gene>
    <name evidence="1" type="ORF">AB433_17960</name>
</gene>
<accession>A0A0G3XKK4</accession>
<sequence>MEDKSVKPCVEPDLAGKAAFRRGPFGKLEQIGFHTVIRKAPDQVDPGWIDLDVACRTGALAAAIAVDAGNVVEQRRFSRRQTLADFDAELAAIVSYKCDLDHGI</sequence>
<keyword evidence="2" id="KW-1185">Reference proteome</keyword>